<comment type="caution">
    <text evidence="1">The sequence shown here is derived from an EMBL/GenBank/DDBJ whole genome shotgun (WGS) entry which is preliminary data.</text>
</comment>
<evidence type="ECO:0000313" key="1">
    <source>
        <dbReference type="EMBL" id="MFC7292951.1"/>
    </source>
</evidence>
<organism evidence="1 2">
    <name type="scientific">Hirschia litorea</name>
    <dbReference type="NCBI Taxonomy" id="1199156"/>
    <lineage>
        <taxon>Bacteria</taxon>
        <taxon>Pseudomonadati</taxon>
        <taxon>Pseudomonadota</taxon>
        <taxon>Alphaproteobacteria</taxon>
        <taxon>Hyphomonadales</taxon>
        <taxon>Hyphomonadaceae</taxon>
        <taxon>Hirschia</taxon>
    </lineage>
</organism>
<proteinExistence type="predicted"/>
<dbReference type="PROSITE" id="PS51257">
    <property type="entry name" value="PROKAR_LIPOPROTEIN"/>
    <property type="match status" value="1"/>
</dbReference>
<keyword evidence="2" id="KW-1185">Reference proteome</keyword>
<dbReference type="PANTHER" id="PTHR39327:SF1">
    <property type="entry name" value="BLR5470 PROTEIN"/>
    <property type="match status" value="1"/>
</dbReference>
<dbReference type="Gene3D" id="3.10.620.30">
    <property type="match status" value="1"/>
</dbReference>
<protein>
    <submittedName>
        <fullName evidence="1">Transglutaminase-like cysteine peptidase</fullName>
    </submittedName>
</protein>
<sequence>MDQNLFKTIAIGVTLWVGGCASTPSNILSDRVGSIIEVTELKANAPNGVKAFCLEHKDQCGESLFEDRGARVEKVRVSTGGTSEQVELNAKDMFQAMMQQRLDDLKIKVETSQDLVPAGIVPQTTKIKMQHISVNEEGLATRPNAKAKDLFQGMMQQRLDELKRLDSQPQNVSREVMTAHLAKALFKVNANINKRIWPSTDTITYGADDKWAMPLTYPGQDVGARGDCEDYVLEKRRKLELLGVDRKSLPIAVVKNTRVGIHAVLLVRTSQGDIVLDNLNSNPVFVDETDYEFVALQASSSLHDWSVAKRGKLAALPIEDDAGVGANSTQRGMQAISRGNEEIAGVGAEQSGLSHKETISRAEDFFRNGIEVRPVDIVRYLSRPVSSIVSVEPFWGMLSESVSAVGDV</sequence>
<reference evidence="2" key="1">
    <citation type="journal article" date="2019" name="Int. J. Syst. Evol. Microbiol.">
        <title>The Global Catalogue of Microorganisms (GCM) 10K type strain sequencing project: providing services to taxonomists for standard genome sequencing and annotation.</title>
        <authorList>
            <consortium name="The Broad Institute Genomics Platform"/>
            <consortium name="The Broad Institute Genome Sequencing Center for Infectious Disease"/>
            <person name="Wu L."/>
            <person name="Ma J."/>
        </authorList>
    </citation>
    <scope>NUCLEOTIDE SEQUENCE [LARGE SCALE GENOMIC DNA]</scope>
    <source>
        <strain evidence="2">CCUG 51308</strain>
    </source>
</reference>
<evidence type="ECO:0000313" key="2">
    <source>
        <dbReference type="Proteomes" id="UP001596492"/>
    </source>
</evidence>
<accession>A0ABW2IQ06</accession>
<gene>
    <name evidence="1" type="ORF">ACFQS8_15115</name>
</gene>
<name>A0ABW2IQ06_9PROT</name>
<dbReference type="Proteomes" id="UP001596492">
    <property type="component" value="Unassembled WGS sequence"/>
</dbReference>
<dbReference type="RefSeq" id="WP_382168914.1">
    <property type="nucleotide sequence ID" value="NZ_JBHTBR010000009.1"/>
</dbReference>
<dbReference type="PANTHER" id="PTHR39327">
    <property type="match status" value="1"/>
</dbReference>
<dbReference type="InterPro" id="IPR010319">
    <property type="entry name" value="Transglutaminase-like_Cys_pept"/>
</dbReference>
<dbReference type="EMBL" id="JBHTBR010000009">
    <property type="protein sequence ID" value="MFC7292951.1"/>
    <property type="molecule type" value="Genomic_DNA"/>
</dbReference>
<dbReference type="Pfam" id="PF06035">
    <property type="entry name" value="Peptidase_C93"/>
    <property type="match status" value="1"/>
</dbReference>